<dbReference type="Proteomes" id="UP000564836">
    <property type="component" value="Chromosome"/>
</dbReference>
<feature type="domain" description="Phospholipase D-like" evidence="1">
    <location>
        <begin position="262"/>
        <end position="395"/>
    </location>
</feature>
<proteinExistence type="predicted"/>
<organism evidence="2">
    <name type="scientific">Bradyrhizobium barranii subsp. barranii</name>
    <dbReference type="NCBI Taxonomy" id="2823807"/>
    <lineage>
        <taxon>Bacteria</taxon>
        <taxon>Pseudomonadati</taxon>
        <taxon>Pseudomonadota</taxon>
        <taxon>Alphaproteobacteria</taxon>
        <taxon>Hyphomicrobiales</taxon>
        <taxon>Nitrobacteraceae</taxon>
        <taxon>Bradyrhizobium</taxon>
        <taxon>Bradyrhizobium barranii</taxon>
    </lineage>
</organism>
<dbReference type="GO" id="GO:0006793">
    <property type="term" value="P:phosphorus metabolic process"/>
    <property type="evidence" value="ECO:0007669"/>
    <property type="project" value="UniProtKB-ARBA"/>
</dbReference>
<accession>A0A7Z0TQJ3</accession>
<dbReference type="Pfam" id="PF13091">
    <property type="entry name" value="PLDc_2"/>
    <property type="match status" value="2"/>
</dbReference>
<gene>
    <name evidence="3" type="ORF">G6321_00051125</name>
    <name evidence="2" type="ORF">G6321_17280</name>
</gene>
<reference evidence="3 4" key="1">
    <citation type="journal article" date="2017" name="Syst. Appl. Microbiol.">
        <title>Soybeans inoculated with root zone soils of Canadian native legumes harbour diverse and novel Bradyrhizobium spp. that possess agricultural potential.</title>
        <authorList>
            <person name="Bromfield E.S.P."/>
            <person name="Cloutier S."/>
            <person name="Tambong J.T."/>
            <person name="Tran Thi T.V."/>
        </authorList>
    </citation>
    <scope>NUCLEOTIDE SEQUENCE [LARGE SCALE GENOMIC DNA]</scope>
    <source>
        <strain evidence="3 4">323S2</strain>
    </source>
</reference>
<evidence type="ECO:0000313" key="4">
    <source>
        <dbReference type="Proteomes" id="UP000564836"/>
    </source>
</evidence>
<dbReference type="PANTHER" id="PTHR21248">
    <property type="entry name" value="CARDIOLIPIN SYNTHASE"/>
    <property type="match status" value="1"/>
</dbReference>
<sequence>MSLIEVAIPMRRGRRRFHVEKGRRWSVIEHLMLEAVSRAPATTAELSKRSRLHRRIVVEAFIRLMRAGWVEIIDNPSATIFRATVSGKEQIRFGELRGLTTIRPRMMSFAYDRVTGQAFRGSEFSIRARNRISKSSDADALIFLSPDPRKDAEDLSQIYSALEGDNEVIIGSDSSPHLPIEGYAVVRVMGGVIDDISTRAEQPLRAAILKAASAAATPGAKTSTGTEVTVTDPTDWTEPVVDALFDQTDLILGDEEHKKAFLDALSRAREHVVIHSTFISDRQDDFLRPILAAAARNVRVDILWGQSDDLSDNSSSRTASSSLRHSIQQAGRSDLVKVHTLTTDSHAKIIASDDGNGAWSALVGSCNWLSTEFDSFEATVRLRDARLAGRIVNHVAAMSLGSRGVWHPLADELTVLARRIASAKPGSGRKAKVRILLSPDHASIPLEARDQARRRIAITSHRIGIAGLPMAIVPAVTAAQEKQIEASLFYGRATGPLSGVDAAELTREFERQGVRIRPIFQPRLHAKVLCWDDDALAVSSQNWLSASSSQASPRKEIGVFIELNKIADTFVRRFEHARSKFT</sequence>
<dbReference type="AlphaFoldDB" id="A0A7Z0TQJ3"/>
<dbReference type="SUPFAM" id="SSF56024">
    <property type="entry name" value="Phospholipase D/nuclease"/>
    <property type="match status" value="2"/>
</dbReference>
<reference evidence="3 4" key="3">
    <citation type="journal article" date="2022" name="Int. J. Syst. Evol. Microbiol.">
        <title>Strains of Bradyrhizobium barranii sp. nov. associated with legumes native to Canada are symbionts of soybeans and belong to different subspecies (subsp. barranii subsp. nov. and subsp. apii subsp. nov.) and symbiovars (sv. glycinearum and sv. septentrionale).</title>
        <authorList>
            <person name="Bromfield E.S.P."/>
            <person name="Cloutier S."/>
            <person name="Wasai-Hara S."/>
            <person name="Minamisawa K."/>
        </authorList>
    </citation>
    <scope>NUCLEOTIDE SEQUENCE [LARGE SCALE GENOMIC DNA]</scope>
    <source>
        <strain evidence="3 4">323S2</strain>
    </source>
</reference>
<dbReference type="Gene3D" id="3.30.870.10">
    <property type="entry name" value="Endonuclease Chain A"/>
    <property type="match status" value="2"/>
</dbReference>
<evidence type="ECO:0000259" key="1">
    <source>
        <dbReference type="Pfam" id="PF13091"/>
    </source>
</evidence>
<feature type="domain" description="Phospholipase D-like" evidence="1">
    <location>
        <begin position="450"/>
        <end position="576"/>
    </location>
</feature>
<dbReference type="PANTHER" id="PTHR21248:SF22">
    <property type="entry name" value="PHOSPHOLIPASE D"/>
    <property type="match status" value="1"/>
</dbReference>
<dbReference type="EMBL" id="CP088280">
    <property type="protein sequence ID" value="UGX93839.1"/>
    <property type="molecule type" value="Genomic_DNA"/>
</dbReference>
<evidence type="ECO:0000313" key="2">
    <source>
        <dbReference type="EMBL" id="NYY90109.1"/>
    </source>
</evidence>
<name>A0A7Z0TQJ3_9BRAD</name>
<dbReference type="RefSeq" id="WP_028149977.1">
    <property type="nucleotide sequence ID" value="NZ_CP088280.1"/>
</dbReference>
<reference evidence="2" key="2">
    <citation type="submission" date="2020-06" db="EMBL/GenBank/DDBJ databases">
        <title>Whole Genome Sequence of Bradyrhizobium sp. Strain 323S2.</title>
        <authorList>
            <person name="Bromfield E.S.P."/>
        </authorList>
    </citation>
    <scope>NUCLEOTIDE SEQUENCE [LARGE SCALE GENOMIC DNA]</scope>
    <source>
        <strain evidence="2">323S2</strain>
    </source>
</reference>
<evidence type="ECO:0000313" key="3">
    <source>
        <dbReference type="EMBL" id="UGX93839.1"/>
    </source>
</evidence>
<protein>
    <submittedName>
        <fullName evidence="3">Phospholipase D-like domain-containing protein</fullName>
    </submittedName>
</protein>
<dbReference type="InterPro" id="IPR025202">
    <property type="entry name" value="PLD-like_dom"/>
</dbReference>
<dbReference type="EMBL" id="JACBFH010000001">
    <property type="protein sequence ID" value="NYY90109.1"/>
    <property type="molecule type" value="Genomic_DNA"/>
</dbReference>